<evidence type="ECO:0000313" key="1">
    <source>
        <dbReference type="EMBL" id="KIL39554.1"/>
    </source>
</evidence>
<gene>
    <name evidence="1" type="ORF">SD70_19310</name>
</gene>
<proteinExistence type="predicted"/>
<keyword evidence="2" id="KW-1185">Reference proteome</keyword>
<evidence type="ECO:0000313" key="2">
    <source>
        <dbReference type="Proteomes" id="UP000031967"/>
    </source>
</evidence>
<comment type="caution">
    <text evidence="1">The sequence shown here is derived from an EMBL/GenBank/DDBJ whole genome shotgun (WGS) entry which is preliminary data.</text>
</comment>
<sequence>MAKIIFKQLEEAVYSARNRLQSQPFVDEEAKRLEESRYAALMEIVKYTRSLDFLSHASGKEKLRFFFKCRYNYKLTAEHFGCPLNNIESAVSYAGKCLERRIGKDTIRMIVQAQSQEALDAALLQFRVGVNPGGDQRLFLGDLSQWFPEPANMGFRVLDEFRMELRLLHFFSTSFFKECLAVVDHKRLAHLLYIMQSTDNAHVMERQVLYRMLQGNYQSFEEAWDAWTSLQEKNLFASEEEEFAVPQ</sequence>
<accession>A0ABR5AES5</accession>
<dbReference type="Proteomes" id="UP000031967">
    <property type="component" value="Unassembled WGS sequence"/>
</dbReference>
<name>A0ABR5AES5_9BACL</name>
<dbReference type="RefSeq" id="WP_041049157.1">
    <property type="nucleotide sequence ID" value="NZ_JXAK01000035.1"/>
</dbReference>
<dbReference type="EMBL" id="JXAK01000035">
    <property type="protein sequence ID" value="KIL39554.1"/>
    <property type="molecule type" value="Genomic_DNA"/>
</dbReference>
<protein>
    <submittedName>
        <fullName evidence="1">Uncharacterized protein</fullName>
    </submittedName>
</protein>
<organism evidence="1 2">
    <name type="scientific">Gordoniibacillus kamchatkensis</name>
    <dbReference type="NCBI Taxonomy" id="1590651"/>
    <lineage>
        <taxon>Bacteria</taxon>
        <taxon>Bacillati</taxon>
        <taxon>Bacillota</taxon>
        <taxon>Bacilli</taxon>
        <taxon>Bacillales</taxon>
        <taxon>Paenibacillaceae</taxon>
        <taxon>Gordoniibacillus</taxon>
    </lineage>
</organism>
<reference evidence="1 2" key="1">
    <citation type="submission" date="2014-12" db="EMBL/GenBank/DDBJ databases">
        <title>Draft genome sequence of Paenibacillus kamchatkensis strain B-2647.</title>
        <authorList>
            <person name="Karlyshev A.V."/>
            <person name="Kudryashova E.B."/>
        </authorList>
    </citation>
    <scope>NUCLEOTIDE SEQUENCE [LARGE SCALE GENOMIC DNA]</scope>
    <source>
        <strain evidence="1 2">VKM B-2647</strain>
    </source>
</reference>